<evidence type="ECO:0000313" key="2">
    <source>
        <dbReference type="Proteomes" id="UP000777784"/>
    </source>
</evidence>
<sequence length="418" mass="45265">MRIPRALQTMGIGIAITLLWGPPPSHGADPATVEVDGRGVAIVSADGQYALRLRGYAQFDGRFFAKGTDNLPAPNAFLIRRLQPIVEYSAGSWVMLRVMPEFGDGKSQLEDGYMDLRFGKAGRIRAGRFKVPLSAERMQSASALHLIERSLVSNLTPNRDIGVLWTGDAGLISYDLGLFNGAADGASLYHDADSDKEILGRIILHPWQDRGPAFLKGLAVGVGGTTGRTQGAANLPSYRTSGQLKFFSYRAATETASGAVADGARRRLAPQISLYGGRAGGQAEFVISEQEVRIGDLTERLQHQAWQVSLSVMLTRDARTYRGVNPHHPFSRATGAMGALELVGRLAHIQLDDDAFPAFADPENAARRAFSMSGGVRWHLDANVTVAMGYEETRFDGGGGAGDRDTERLLWQRLQVSL</sequence>
<dbReference type="Proteomes" id="UP000777784">
    <property type="component" value="Unassembled WGS sequence"/>
</dbReference>
<accession>A0A948RX02</accession>
<dbReference type="EMBL" id="JAHJDP010000046">
    <property type="protein sequence ID" value="MBU2691169.1"/>
    <property type="molecule type" value="Genomic_DNA"/>
</dbReference>
<proteinExistence type="predicted"/>
<protein>
    <submittedName>
        <fullName evidence="1">OprO/OprP family phosphate-selective porin</fullName>
    </submittedName>
</protein>
<evidence type="ECO:0000313" key="1">
    <source>
        <dbReference type="EMBL" id="MBU2691169.1"/>
    </source>
</evidence>
<dbReference type="InterPro" id="IPR023614">
    <property type="entry name" value="Porin_dom_sf"/>
</dbReference>
<gene>
    <name evidence="1" type="ORF">KJ970_09580</name>
</gene>
<dbReference type="SUPFAM" id="SSF56935">
    <property type="entry name" value="Porins"/>
    <property type="match status" value="1"/>
</dbReference>
<organism evidence="1 2">
    <name type="scientific">Eiseniibacteriota bacterium</name>
    <dbReference type="NCBI Taxonomy" id="2212470"/>
    <lineage>
        <taxon>Bacteria</taxon>
        <taxon>Candidatus Eiseniibacteriota</taxon>
    </lineage>
</organism>
<dbReference type="InterPro" id="IPR010870">
    <property type="entry name" value="Porin_O/P"/>
</dbReference>
<reference evidence="1" key="1">
    <citation type="submission" date="2021-05" db="EMBL/GenBank/DDBJ databases">
        <title>Energy efficiency and biological interactions define the core microbiome of deep oligotrophic groundwater.</title>
        <authorList>
            <person name="Mehrshad M."/>
            <person name="Lopez-Fernandez M."/>
            <person name="Bell E."/>
            <person name="Bernier-Latmani R."/>
            <person name="Bertilsson S."/>
            <person name="Dopson M."/>
        </authorList>
    </citation>
    <scope>NUCLEOTIDE SEQUENCE</scope>
    <source>
        <strain evidence="1">Modern_marine.mb.64</strain>
    </source>
</reference>
<dbReference type="AlphaFoldDB" id="A0A948RX02"/>
<dbReference type="Pfam" id="PF07396">
    <property type="entry name" value="Porin_O_P"/>
    <property type="match status" value="1"/>
</dbReference>
<comment type="caution">
    <text evidence="1">The sequence shown here is derived from an EMBL/GenBank/DDBJ whole genome shotgun (WGS) entry which is preliminary data.</text>
</comment>
<dbReference type="Gene3D" id="2.40.160.10">
    <property type="entry name" value="Porin"/>
    <property type="match status" value="1"/>
</dbReference>
<name>A0A948RX02_UNCEI</name>